<sequence>MESTSSLQTPSLPQRSRHGRPRPETTDDESKPPIEALNQSAALKKLLARLETLHSLRLQVASVNVGD</sequence>
<evidence type="ECO:0000313" key="2">
    <source>
        <dbReference type="EMBL" id="KAL3771594.1"/>
    </source>
</evidence>
<accession>A0ABD3N6A1</accession>
<organism evidence="2 3">
    <name type="scientific">Cyclotella atomus</name>
    <dbReference type="NCBI Taxonomy" id="382360"/>
    <lineage>
        <taxon>Eukaryota</taxon>
        <taxon>Sar</taxon>
        <taxon>Stramenopiles</taxon>
        <taxon>Ochrophyta</taxon>
        <taxon>Bacillariophyta</taxon>
        <taxon>Coscinodiscophyceae</taxon>
        <taxon>Thalassiosirophycidae</taxon>
        <taxon>Stephanodiscales</taxon>
        <taxon>Stephanodiscaceae</taxon>
        <taxon>Cyclotella</taxon>
    </lineage>
</organism>
<reference evidence="2 3" key="1">
    <citation type="submission" date="2024-10" db="EMBL/GenBank/DDBJ databases">
        <title>Updated reference genomes for cyclostephanoid diatoms.</title>
        <authorList>
            <person name="Roberts W.R."/>
            <person name="Alverson A.J."/>
        </authorList>
    </citation>
    <scope>NUCLEOTIDE SEQUENCE [LARGE SCALE GENOMIC DNA]</scope>
    <source>
        <strain evidence="2 3">AJA010-31</strain>
    </source>
</reference>
<feature type="compositionally biased region" description="Basic and acidic residues" evidence="1">
    <location>
        <begin position="21"/>
        <end position="32"/>
    </location>
</feature>
<comment type="caution">
    <text evidence="2">The sequence shown here is derived from an EMBL/GenBank/DDBJ whole genome shotgun (WGS) entry which is preliminary data.</text>
</comment>
<gene>
    <name evidence="2" type="ORF">ACHAWO_012327</name>
</gene>
<name>A0ABD3N6A1_9STRA</name>
<feature type="compositionally biased region" description="Polar residues" evidence="1">
    <location>
        <begin position="1"/>
        <end position="14"/>
    </location>
</feature>
<evidence type="ECO:0000313" key="3">
    <source>
        <dbReference type="Proteomes" id="UP001530400"/>
    </source>
</evidence>
<dbReference type="EMBL" id="JALLPJ020001285">
    <property type="protein sequence ID" value="KAL3771594.1"/>
    <property type="molecule type" value="Genomic_DNA"/>
</dbReference>
<protein>
    <submittedName>
        <fullName evidence="2">Uncharacterized protein</fullName>
    </submittedName>
</protein>
<dbReference type="AlphaFoldDB" id="A0ABD3N6A1"/>
<feature type="region of interest" description="Disordered" evidence="1">
    <location>
        <begin position="1"/>
        <end position="35"/>
    </location>
</feature>
<dbReference type="Proteomes" id="UP001530400">
    <property type="component" value="Unassembled WGS sequence"/>
</dbReference>
<proteinExistence type="predicted"/>
<evidence type="ECO:0000256" key="1">
    <source>
        <dbReference type="SAM" id="MobiDB-lite"/>
    </source>
</evidence>
<keyword evidence="3" id="KW-1185">Reference proteome</keyword>